<protein>
    <submittedName>
        <fullName evidence="1">Uncharacterized protein</fullName>
    </submittedName>
</protein>
<dbReference type="RefSeq" id="WP_369182745.1">
    <property type="nucleotide sequence ID" value="NZ_CP163445.1"/>
</dbReference>
<organism evidence="1">
    <name type="scientific">Streptomyces sp. Y1</name>
    <dbReference type="NCBI Taxonomy" id="3238634"/>
    <lineage>
        <taxon>Bacteria</taxon>
        <taxon>Bacillati</taxon>
        <taxon>Actinomycetota</taxon>
        <taxon>Actinomycetes</taxon>
        <taxon>Kitasatosporales</taxon>
        <taxon>Streptomycetaceae</taxon>
        <taxon>Streptomyces</taxon>
    </lineage>
</organism>
<gene>
    <name evidence="1" type="ORF">AB2U05_06965</name>
</gene>
<dbReference type="EMBL" id="CP163445">
    <property type="protein sequence ID" value="XDQ78234.1"/>
    <property type="molecule type" value="Genomic_DNA"/>
</dbReference>
<proteinExistence type="predicted"/>
<name>A0AB39TF53_9ACTN</name>
<reference evidence="1" key="1">
    <citation type="submission" date="2024-07" db="EMBL/GenBank/DDBJ databases">
        <authorList>
            <person name="Yu S.T."/>
        </authorList>
    </citation>
    <scope>NUCLEOTIDE SEQUENCE</scope>
    <source>
        <strain evidence="1">Y1</strain>
    </source>
</reference>
<accession>A0AB39TF53</accession>
<sequence>MEQPSMLLAQGSSWLELTRVGEGSWRVTADWASALTADYTAHLTDDEVAAFARRMLAWLRDPDLEPRFTERVTSGRTNPLTLRTTLVDGAGYALFAYLTPNGDDTACHLQLEINPIPIAELETSFEELCSVLNGMRQ</sequence>
<evidence type="ECO:0000313" key="1">
    <source>
        <dbReference type="EMBL" id="XDQ78234.1"/>
    </source>
</evidence>
<dbReference type="AlphaFoldDB" id="A0AB39TF53"/>